<accession>A0AAE3U8B2</accession>
<keyword evidence="5" id="KW-1185">Reference proteome</keyword>
<comment type="caution">
    <text evidence="3">The sequence shown here is derived from an EMBL/GenBank/DDBJ whole genome shotgun (WGS) entry which is preliminary data.</text>
</comment>
<reference evidence="3 5" key="1">
    <citation type="submission" date="2023-05" db="EMBL/GenBank/DDBJ databases">
        <authorList>
            <person name="Zhang X."/>
        </authorList>
    </citation>
    <scope>NUCLEOTIDE SEQUENCE</scope>
    <source>
        <strain evidence="4 5">DM2B3-1</strain>
        <strain evidence="3">YF14B1</strain>
    </source>
</reference>
<evidence type="ECO:0000313" key="3">
    <source>
        <dbReference type="EMBL" id="MDJ1483241.1"/>
    </source>
</evidence>
<proteinExistence type="predicted"/>
<sequence length="152" mass="16690">MKKITLLAYSLIVAVILSLPACKGSGDEPKDYNAMISKSPWKIISATLDGKDEFSDLNECYKDDLFRYQSGGSYSLEEGTTKCNTNDPQIFSEGTWSYDPDTKLLTMNQTSGSGQDGTFLVKELSSTKMVLEAPITFNGVKKTLVQQLVPVP</sequence>
<dbReference type="AlphaFoldDB" id="A0AAE3U8B2"/>
<dbReference type="InterPro" id="IPR024311">
    <property type="entry name" value="Lipocalin-like"/>
</dbReference>
<dbReference type="RefSeq" id="WP_313982905.1">
    <property type="nucleotide sequence ID" value="NZ_JASJOR010000012.1"/>
</dbReference>
<dbReference type="EMBL" id="JASJOS010000010">
    <property type="protein sequence ID" value="MDJ1483241.1"/>
    <property type="molecule type" value="Genomic_DNA"/>
</dbReference>
<gene>
    <name evidence="3" type="ORF">QNI16_22275</name>
    <name evidence="4" type="ORF">QNI19_15510</name>
</gene>
<evidence type="ECO:0000313" key="4">
    <source>
        <dbReference type="EMBL" id="MDJ1494350.1"/>
    </source>
</evidence>
<dbReference type="Pfam" id="PF13648">
    <property type="entry name" value="Lipocalin_4"/>
    <property type="match status" value="1"/>
</dbReference>
<evidence type="ECO:0000313" key="5">
    <source>
        <dbReference type="Proteomes" id="UP001228581"/>
    </source>
</evidence>
<dbReference type="Proteomes" id="UP001228581">
    <property type="component" value="Unassembled WGS sequence"/>
</dbReference>
<feature type="signal peptide" evidence="1">
    <location>
        <begin position="1"/>
        <end position="23"/>
    </location>
</feature>
<name>A0AAE3U8B2_9BACT</name>
<organism evidence="3 6">
    <name type="scientific">Xanthocytophaga flava</name>
    <dbReference type="NCBI Taxonomy" id="3048013"/>
    <lineage>
        <taxon>Bacteria</taxon>
        <taxon>Pseudomonadati</taxon>
        <taxon>Bacteroidota</taxon>
        <taxon>Cytophagia</taxon>
        <taxon>Cytophagales</taxon>
        <taxon>Rhodocytophagaceae</taxon>
        <taxon>Xanthocytophaga</taxon>
    </lineage>
</organism>
<dbReference type="EMBL" id="JASJOT010000009">
    <property type="protein sequence ID" value="MDJ1494350.1"/>
    <property type="molecule type" value="Genomic_DNA"/>
</dbReference>
<protein>
    <submittedName>
        <fullName evidence="3">Lipocalin family protein</fullName>
    </submittedName>
</protein>
<evidence type="ECO:0000256" key="1">
    <source>
        <dbReference type="SAM" id="SignalP"/>
    </source>
</evidence>
<dbReference type="Proteomes" id="UP001241110">
    <property type="component" value="Unassembled WGS sequence"/>
</dbReference>
<feature type="domain" description="Lipocalin-like" evidence="2">
    <location>
        <begin position="41"/>
        <end position="131"/>
    </location>
</feature>
<evidence type="ECO:0000259" key="2">
    <source>
        <dbReference type="Pfam" id="PF13648"/>
    </source>
</evidence>
<keyword evidence="1" id="KW-0732">Signal</keyword>
<feature type="chain" id="PRO_5041924107" evidence="1">
    <location>
        <begin position="24"/>
        <end position="152"/>
    </location>
</feature>
<evidence type="ECO:0000313" key="6">
    <source>
        <dbReference type="Proteomes" id="UP001241110"/>
    </source>
</evidence>